<dbReference type="EMBL" id="JAUSRG010000002">
    <property type="protein sequence ID" value="MDP9904261.1"/>
    <property type="molecule type" value="Genomic_DNA"/>
</dbReference>
<evidence type="ECO:0000313" key="5">
    <source>
        <dbReference type="EMBL" id="MDP9904261.1"/>
    </source>
</evidence>
<dbReference type="InterPro" id="IPR041698">
    <property type="entry name" value="Methyltransf_25"/>
</dbReference>
<dbReference type="PANTHER" id="PTHR43464">
    <property type="entry name" value="METHYLTRANSFERASE"/>
    <property type="match status" value="1"/>
</dbReference>
<gene>
    <name evidence="5" type="ORF">J2S90_001207</name>
    <name evidence="6" type="ORF">J2S93_000493</name>
</gene>
<keyword evidence="2" id="KW-0808">Transferase</keyword>
<evidence type="ECO:0000256" key="1">
    <source>
        <dbReference type="ARBA" id="ARBA00022603"/>
    </source>
</evidence>
<accession>A0AAW8DFP3</accession>
<evidence type="ECO:0000256" key="3">
    <source>
        <dbReference type="ARBA" id="ARBA00022691"/>
    </source>
</evidence>
<keyword evidence="1 5" id="KW-0489">Methyltransferase</keyword>
<feature type="domain" description="Methyltransferase" evidence="4">
    <location>
        <begin position="69"/>
        <end position="158"/>
    </location>
</feature>
<evidence type="ECO:0000259" key="4">
    <source>
        <dbReference type="Pfam" id="PF13649"/>
    </source>
</evidence>
<dbReference type="Pfam" id="PF13649">
    <property type="entry name" value="Methyltransf_25"/>
    <property type="match status" value="1"/>
</dbReference>
<dbReference type="AlphaFoldDB" id="A0AAW8DFP3"/>
<sequence>MPTRPRPGGLLGERDVTAVEDMDRPDCELDRLNRSYARFPIVNAVVSGWRATYSSRIKPLLTTAVPTTVLDIGCGGGDVARNLARRAAADGYQLEITGIDPDERAFQFANSAPPVEGVSYRKALSSELVSEGRTFDVVISNHVLHHLTTPELAAFLHDSEQLCGRIALHNDLKRSRMAYALFWAGSWPLGIGSYIHGDGLTSIRRSYTAAELRAATPPAWTVEPSGLWHNLLVYRPGEVHDV</sequence>
<dbReference type="RefSeq" id="WP_306959863.1">
    <property type="nucleotide sequence ID" value="NZ_JAUSRG010000002.1"/>
</dbReference>
<dbReference type="GO" id="GO:0008168">
    <property type="term" value="F:methyltransferase activity"/>
    <property type="evidence" value="ECO:0007669"/>
    <property type="project" value="UniProtKB-KW"/>
</dbReference>
<dbReference type="CDD" id="cd02440">
    <property type="entry name" value="AdoMet_MTases"/>
    <property type="match status" value="1"/>
</dbReference>
<dbReference type="Gene3D" id="3.40.50.150">
    <property type="entry name" value="Vaccinia Virus protein VP39"/>
    <property type="match status" value="1"/>
</dbReference>
<name>A0AAW8DFP3_9MICC</name>
<keyword evidence="7" id="KW-1185">Reference proteome</keyword>
<dbReference type="EMBL" id="JAUSTF010000001">
    <property type="protein sequence ID" value="MDQ0179086.1"/>
    <property type="molecule type" value="Genomic_DNA"/>
</dbReference>
<proteinExistence type="predicted"/>
<protein>
    <submittedName>
        <fullName evidence="5">2-polyprenyl-3-methyl-5-hydroxy-6-metoxy-1, 4-benzoquinol methylase</fullName>
    </submittedName>
</protein>
<reference evidence="5 7" key="1">
    <citation type="submission" date="2023-07" db="EMBL/GenBank/DDBJ databases">
        <title>Sorghum-associated microbial communities from plants grown in Nebraska, USA.</title>
        <authorList>
            <person name="Schachtman D."/>
        </authorList>
    </citation>
    <scope>NUCLEOTIDE SEQUENCE</scope>
    <source>
        <strain evidence="5">DS1006</strain>
        <strain evidence="6 7">DS1016</strain>
    </source>
</reference>
<evidence type="ECO:0000313" key="8">
    <source>
        <dbReference type="Proteomes" id="UP001242995"/>
    </source>
</evidence>
<dbReference type="NCBIfam" id="NF004851">
    <property type="entry name" value="PRK06202.1"/>
    <property type="match status" value="1"/>
</dbReference>
<evidence type="ECO:0000256" key="2">
    <source>
        <dbReference type="ARBA" id="ARBA00022679"/>
    </source>
</evidence>
<evidence type="ECO:0000313" key="6">
    <source>
        <dbReference type="EMBL" id="MDQ0179086.1"/>
    </source>
</evidence>
<dbReference type="SUPFAM" id="SSF53335">
    <property type="entry name" value="S-adenosyl-L-methionine-dependent methyltransferases"/>
    <property type="match status" value="1"/>
</dbReference>
<comment type="caution">
    <text evidence="5">The sequence shown here is derived from an EMBL/GenBank/DDBJ whole genome shotgun (WGS) entry which is preliminary data.</text>
</comment>
<dbReference type="PANTHER" id="PTHR43464:SF19">
    <property type="entry name" value="UBIQUINONE BIOSYNTHESIS O-METHYLTRANSFERASE, MITOCHONDRIAL"/>
    <property type="match status" value="1"/>
</dbReference>
<dbReference type="GO" id="GO:0032259">
    <property type="term" value="P:methylation"/>
    <property type="evidence" value="ECO:0007669"/>
    <property type="project" value="UniProtKB-KW"/>
</dbReference>
<organism evidence="5 8">
    <name type="scientific">Arthrobacter bambusae</name>
    <dbReference type="NCBI Taxonomy" id="1338426"/>
    <lineage>
        <taxon>Bacteria</taxon>
        <taxon>Bacillati</taxon>
        <taxon>Actinomycetota</taxon>
        <taxon>Actinomycetes</taxon>
        <taxon>Micrococcales</taxon>
        <taxon>Micrococcaceae</taxon>
        <taxon>Arthrobacter</taxon>
    </lineage>
</organism>
<dbReference type="Proteomes" id="UP001230951">
    <property type="component" value="Unassembled WGS sequence"/>
</dbReference>
<evidence type="ECO:0000313" key="7">
    <source>
        <dbReference type="Proteomes" id="UP001230951"/>
    </source>
</evidence>
<dbReference type="Proteomes" id="UP001242995">
    <property type="component" value="Unassembled WGS sequence"/>
</dbReference>
<dbReference type="InterPro" id="IPR029063">
    <property type="entry name" value="SAM-dependent_MTases_sf"/>
</dbReference>
<keyword evidence="3" id="KW-0949">S-adenosyl-L-methionine</keyword>